<evidence type="ECO:0000256" key="5">
    <source>
        <dbReference type="ARBA" id="ARBA00022741"/>
    </source>
</evidence>
<dbReference type="GO" id="GO:0046872">
    <property type="term" value="F:metal ion binding"/>
    <property type="evidence" value="ECO:0007669"/>
    <property type="project" value="UniProtKB-KW"/>
</dbReference>
<comment type="caution">
    <text evidence="12">The sequence shown here is derived from an EMBL/GenBank/DDBJ whole genome shotgun (WGS) entry which is preliminary data.</text>
</comment>
<keyword evidence="13" id="KW-1185">Reference proteome</keyword>
<dbReference type="GO" id="GO:0016887">
    <property type="term" value="F:ATP hydrolysis activity"/>
    <property type="evidence" value="ECO:0007669"/>
    <property type="project" value="InterPro"/>
</dbReference>
<feature type="transmembrane region" description="Helical" evidence="11">
    <location>
        <begin position="222"/>
        <end position="245"/>
    </location>
</feature>
<keyword evidence="10 11" id="KW-0472">Membrane</keyword>
<keyword evidence="5" id="KW-0547">Nucleotide-binding</keyword>
<dbReference type="SUPFAM" id="SSF56784">
    <property type="entry name" value="HAD-like"/>
    <property type="match status" value="1"/>
</dbReference>
<dbReference type="Gene3D" id="3.40.50.1000">
    <property type="entry name" value="HAD superfamily/HAD-like"/>
    <property type="match status" value="1"/>
</dbReference>
<dbReference type="EMBL" id="LGRX02030518">
    <property type="protein sequence ID" value="KAK3245579.1"/>
    <property type="molecule type" value="Genomic_DNA"/>
</dbReference>
<keyword evidence="8" id="KW-1278">Translocase</keyword>
<evidence type="ECO:0000256" key="6">
    <source>
        <dbReference type="ARBA" id="ARBA00022840"/>
    </source>
</evidence>
<gene>
    <name evidence="12" type="ORF">CYMTET_44859</name>
</gene>
<dbReference type="PANTHER" id="PTHR43079">
    <property type="entry name" value="PROBABLE CADMIUM/ZINC-TRANSPORTING ATPASE HMA1"/>
    <property type="match status" value="1"/>
</dbReference>
<keyword evidence="7" id="KW-0460">Magnesium</keyword>
<evidence type="ECO:0000313" key="12">
    <source>
        <dbReference type="EMBL" id="KAK3245579.1"/>
    </source>
</evidence>
<evidence type="ECO:0000256" key="1">
    <source>
        <dbReference type="ARBA" id="ARBA00004141"/>
    </source>
</evidence>
<keyword evidence="4" id="KW-0479">Metal-binding</keyword>
<dbReference type="NCBIfam" id="TIGR01494">
    <property type="entry name" value="ATPase_P-type"/>
    <property type="match status" value="1"/>
</dbReference>
<dbReference type="InterPro" id="IPR001757">
    <property type="entry name" value="P_typ_ATPase"/>
</dbReference>
<dbReference type="Gene3D" id="3.40.1110.10">
    <property type="entry name" value="Calcium-transporting ATPase, cytoplasmic domain N"/>
    <property type="match status" value="1"/>
</dbReference>
<keyword evidence="6" id="KW-0067">ATP-binding</keyword>
<evidence type="ECO:0000256" key="11">
    <source>
        <dbReference type="SAM" id="Phobius"/>
    </source>
</evidence>
<feature type="non-terminal residue" evidence="12">
    <location>
        <position position="1"/>
    </location>
</feature>
<dbReference type="GO" id="GO:0016020">
    <property type="term" value="C:membrane"/>
    <property type="evidence" value="ECO:0007669"/>
    <property type="project" value="UniProtKB-SubCell"/>
</dbReference>
<evidence type="ECO:0000256" key="10">
    <source>
        <dbReference type="ARBA" id="ARBA00023136"/>
    </source>
</evidence>
<evidence type="ECO:0000256" key="3">
    <source>
        <dbReference type="ARBA" id="ARBA00022692"/>
    </source>
</evidence>
<dbReference type="InterPro" id="IPR036412">
    <property type="entry name" value="HAD-like_sf"/>
</dbReference>
<sequence>KDLPPVALEGFKAVPGKGVLAELSVAGSPTFTARMGSLAFVKIGMTDEEAARLDAIDLRDEESGCGVMAALVMDHEVAIFRFKDALRSGAADALQTLRQLEPEGFEMLMLTGDRLTSAQQVAAQLDLPPERVYAGMAPEEKLAKVRELSTKHGEEAGVLMVGEGVNDAPALAAARVGAVVAERSSAISEAVADVILLQGGVESLPFLYAKARQTVRVVKQGIVLAMLTLLGSAIPAGLGIIPLWFTVLLHEGQSRAATDQANTDNFNDSARQHEEKATDLYPGEQRCRPSHPTHVDDMAQLLEATAKETADMAALDATAEYYATIYEEERRLLYQRGFPLETPYGSVGSEGKVN</sequence>
<organism evidence="12 13">
    <name type="scientific">Cymbomonas tetramitiformis</name>
    <dbReference type="NCBI Taxonomy" id="36881"/>
    <lineage>
        <taxon>Eukaryota</taxon>
        <taxon>Viridiplantae</taxon>
        <taxon>Chlorophyta</taxon>
        <taxon>Pyramimonadophyceae</taxon>
        <taxon>Pyramimonadales</taxon>
        <taxon>Pyramimonadaceae</taxon>
        <taxon>Cymbomonas</taxon>
    </lineage>
</organism>
<dbReference type="InterPro" id="IPR023299">
    <property type="entry name" value="ATPase_P-typ_cyto_dom_N"/>
</dbReference>
<evidence type="ECO:0000256" key="4">
    <source>
        <dbReference type="ARBA" id="ARBA00022723"/>
    </source>
</evidence>
<evidence type="ECO:0000256" key="2">
    <source>
        <dbReference type="ARBA" id="ARBA00006024"/>
    </source>
</evidence>
<keyword evidence="9 11" id="KW-1133">Transmembrane helix</keyword>
<accession>A0AAE0C0K4</accession>
<comment type="similarity">
    <text evidence="2">Belongs to the cation transport ATPase (P-type) (TC 3.A.3) family. Type IB subfamily.</text>
</comment>
<evidence type="ECO:0000256" key="9">
    <source>
        <dbReference type="ARBA" id="ARBA00022989"/>
    </source>
</evidence>
<evidence type="ECO:0000313" key="13">
    <source>
        <dbReference type="Proteomes" id="UP001190700"/>
    </source>
</evidence>
<comment type="subcellular location">
    <subcellularLocation>
        <location evidence="1">Membrane</location>
        <topology evidence="1">Multi-pass membrane protein</topology>
    </subcellularLocation>
</comment>
<evidence type="ECO:0000256" key="8">
    <source>
        <dbReference type="ARBA" id="ARBA00022967"/>
    </source>
</evidence>
<dbReference type="InterPro" id="IPR023214">
    <property type="entry name" value="HAD_sf"/>
</dbReference>
<protein>
    <submittedName>
        <fullName evidence="12">Cadmium/zinc-transporting ATPase hma1, chloroplastic</fullName>
    </submittedName>
</protein>
<dbReference type="AlphaFoldDB" id="A0AAE0C0K4"/>
<dbReference type="InterPro" id="IPR051949">
    <property type="entry name" value="Cation_Transport_ATPase"/>
</dbReference>
<keyword evidence="3 11" id="KW-0812">Transmembrane</keyword>
<reference evidence="12 13" key="1">
    <citation type="journal article" date="2015" name="Genome Biol. Evol.">
        <title>Comparative Genomics of a Bacterivorous Green Alga Reveals Evolutionary Causalities and Consequences of Phago-Mixotrophic Mode of Nutrition.</title>
        <authorList>
            <person name="Burns J.A."/>
            <person name="Paasch A."/>
            <person name="Narechania A."/>
            <person name="Kim E."/>
        </authorList>
    </citation>
    <scope>NUCLEOTIDE SEQUENCE [LARGE SCALE GENOMIC DNA]</scope>
    <source>
        <strain evidence="12 13">PLY_AMNH</strain>
    </source>
</reference>
<dbReference type="GO" id="GO:0005524">
    <property type="term" value="F:ATP binding"/>
    <property type="evidence" value="ECO:0007669"/>
    <property type="project" value="UniProtKB-KW"/>
</dbReference>
<dbReference type="Pfam" id="PF00702">
    <property type="entry name" value="Hydrolase"/>
    <property type="match status" value="1"/>
</dbReference>
<proteinExistence type="inferred from homology"/>
<evidence type="ECO:0000256" key="7">
    <source>
        <dbReference type="ARBA" id="ARBA00022842"/>
    </source>
</evidence>
<dbReference type="PANTHER" id="PTHR43079:SF1">
    <property type="entry name" value="CADMIUM_ZINC-TRANSPORTING ATPASE HMA1, CHLOROPLASTIC-RELATED"/>
    <property type="match status" value="1"/>
</dbReference>
<dbReference type="Proteomes" id="UP001190700">
    <property type="component" value="Unassembled WGS sequence"/>
</dbReference>
<name>A0AAE0C0K4_9CHLO</name>
<dbReference type="PRINTS" id="PR00119">
    <property type="entry name" value="CATATPASE"/>
</dbReference>